<dbReference type="RefSeq" id="WP_146432945.1">
    <property type="nucleotide sequence ID" value="NZ_SJPF01000003.1"/>
</dbReference>
<evidence type="ECO:0000313" key="4">
    <source>
        <dbReference type="Proteomes" id="UP000318878"/>
    </source>
</evidence>
<dbReference type="Proteomes" id="UP000318878">
    <property type="component" value="Unassembled WGS sequence"/>
</dbReference>
<evidence type="ECO:0000256" key="1">
    <source>
        <dbReference type="SAM" id="Phobius"/>
    </source>
</evidence>
<sequence length="333" mass="36506">MEKRNLGRGRLTRLSGFTLVELLVVIAIIGVLIALLLPAVQQAREAARRMQCTNNLKQHGLALHTYHDTHGAFPPAVINPGCRYCDVIPASQNWDGNVRNTTFQLMILPFLEQGNLYDQIDFRYPVGLSAHSDMTDPVAADAASNMSAIKGVHLDVFACPSDPGDQAGTSTSTSGHYYTINYYRTSYGAITYTWEDNSDNSKLLWGSADNNSSLRPAFGINGSSKIRDIVDGTSNSLLLCETRMIKSSTNYGPYWGTWTNTFWLAMDLQINSTRIESGVDTKKPYAWTPGSNHPGGCNSLFADASVHFLSETTNANTLYNLAKIADGNVIGEY</sequence>
<dbReference type="NCBIfam" id="TIGR04294">
    <property type="entry name" value="pre_pil_HX9DG"/>
    <property type="match status" value="1"/>
</dbReference>
<dbReference type="AlphaFoldDB" id="A0A5C5V611"/>
<dbReference type="Gene3D" id="3.30.700.10">
    <property type="entry name" value="Glycoprotein, Type 4 Pilin"/>
    <property type="match status" value="1"/>
</dbReference>
<dbReference type="EMBL" id="SJPF01000003">
    <property type="protein sequence ID" value="TWT33247.1"/>
    <property type="molecule type" value="Genomic_DNA"/>
</dbReference>
<feature type="transmembrane region" description="Helical" evidence="1">
    <location>
        <begin position="20"/>
        <end position="40"/>
    </location>
</feature>
<dbReference type="PROSITE" id="PS00409">
    <property type="entry name" value="PROKAR_NTER_METHYL"/>
    <property type="match status" value="1"/>
</dbReference>
<dbReference type="OrthoDB" id="241095at2"/>
<comment type="caution">
    <text evidence="3">The sequence shown here is derived from an EMBL/GenBank/DDBJ whole genome shotgun (WGS) entry which is preliminary data.</text>
</comment>
<dbReference type="PANTHER" id="PTHR30093">
    <property type="entry name" value="GENERAL SECRETION PATHWAY PROTEIN G"/>
    <property type="match status" value="1"/>
</dbReference>
<organism evidence="3 4">
    <name type="scientific">Blastopirellula retiformator</name>
    <dbReference type="NCBI Taxonomy" id="2527970"/>
    <lineage>
        <taxon>Bacteria</taxon>
        <taxon>Pseudomonadati</taxon>
        <taxon>Planctomycetota</taxon>
        <taxon>Planctomycetia</taxon>
        <taxon>Pirellulales</taxon>
        <taxon>Pirellulaceae</taxon>
        <taxon>Blastopirellula</taxon>
    </lineage>
</organism>
<dbReference type="NCBIfam" id="TIGR02532">
    <property type="entry name" value="IV_pilin_GFxxxE"/>
    <property type="match status" value="1"/>
</dbReference>
<feature type="domain" description="DUF1559" evidence="2">
    <location>
        <begin position="41"/>
        <end position="315"/>
    </location>
</feature>
<reference evidence="3 4" key="1">
    <citation type="submission" date="2019-02" db="EMBL/GenBank/DDBJ databases">
        <title>Deep-cultivation of Planctomycetes and their phenomic and genomic characterization uncovers novel biology.</title>
        <authorList>
            <person name="Wiegand S."/>
            <person name="Jogler M."/>
            <person name="Boedeker C."/>
            <person name="Pinto D."/>
            <person name="Vollmers J."/>
            <person name="Rivas-Marin E."/>
            <person name="Kohn T."/>
            <person name="Peeters S.H."/>
            <person name="Heuer A."/>
            <person name="Rast P."/>
            <person name="Oberbeckmann S."/>
            <person name="Bunk B."/>
            <person name="Jeske O."/>
            <person name="Meyerdierks A."/>
            <person name="Storesund J.E."/>
            <person name="Kallscheuer N."/>
            <person name="Luecker S."/>
            <person name="Lage O.M."/>
            <person name="Pohl T."/>
            <person name="Merkel B.J."/>
            <person name="Hornburger P."/>
            <person name="Mueller R.-W."/>
            <person name="Bruemmer F."/>
            <person name="Labrenz M."/>
            <person name="Spormann A.M."/>
            <person name="Op Den Camp H."/>
            <person name="Overmann J."/>
            <person name="Amann R."/>
            <person name="Jetten M.S.M."/>
            <person name="Mascher T."/>
            <person name="Medema M.H."/>
            <person name="Devos D.P."/>
            <person name="Kaster A.-K."/>
            <person name="Ovreas L."/>
            <person name="Rohde M."/>
            <person name="Galperin M.Y."/>
            <person name="Jogler C."/>
        </authorList>
    </citation>
    <scope>NUCLEOTIDE SEQUENCE [LARGE SCALE GENOMIC DNA]</scope>
    <source>
        <strain evidence="3 4">Enr8</strain>
    </source>
</reference>
<dbReference type="InterPro" id="IPR045584">
    <property type="entry name" value="Pilin-like"/>
</dbReference>
<keyword evidence="1" id="KW-0472">Membrane</keyword>
<gene>
    <name evidence="3" type="ORF">Enr8_30720</name>
</gene>
<dbReference type="InterPro" id="IPR011453">
    <property type="entry name" value="DUF1559"/>
</dbReference>
<keyword evidence="1" id="KW-0812">Transmembrane</keyword>
<accession>A0A5C5V611</accession>
<keyword evidence="4" id="KW-1185">Reference proteome</keyword>
<protein>
    <recommendedName>
        <fullName evidence="2">DUF1559 domain-containing protein</fullName>
    </recommendedName>
</protein>
<dbReference type="InterPro" id="IPR012902">
    <property type="entry name" value="N_methyl_site"/>
</dbReference>
<evidence type="ECO:0000259" key="2">
    <source>
        <dbReference type="Pfam" id="PF07596"/>
    </source>
</evidence>
<name>A0A5C5V611_9BACT</name>
<dbReference type="Pfam" id="PF07963">
    <property type="entry name" value="N_methyl"/>
    <property type="match status" value="1"/>
</dbReference>
<dbReference type="InterPro" id="IPR027558">
    <property type="entry name" value="Pre_pil_HX9DG_C"/>
</dbReference>
<keyword evidence="1" id="KW-1133">Transmembrane helix</keyword>
<dbReference type="PANTHER" id="PTHR30093:SF2">
    <property type="entry name" value="TYPE II SECRETION SYSTEM PROTEIN H"/>
    <property type="match status" value="1"/>
</dbReference>
<proteinExistence type="predicted"/>
<dbReference type="Pfam" id="PF07596">
    <property type="entry name" value="SBP_bac_10"/>
    <property type="match status" value="1"/>
</dbReference>
<evidence type="ECO:0000313" key="3">
    <source>
        <dbReference type="EMBL" id="TWT33247.1"/>
    </source>
</evidence>
<dbReference type="SUPFAM" id="SSF54523">
    <property type="entry name" value="Pili subunits"/>
    <property type="match status" value="1"/>
</dbReference>